<organism evidence="3 4">
    <name type="scientific">Tetrapyrgos nigripes</name>
    <dbReference type="NCBI Taxonomy" id="182062"/>
    <lineage>
        <taxon>Eukaryota</taxon>
        <taxon>Fungi</taxon>
        <taxon>Dikarya</taxon>
        <taxon>Basidiomycota</taxon>
        <taxon>Agaricomycotina</taxon>
        <taxon>Agaricomycetes</taxon>
        <taxon>Agaricomycetidae</taxon>
        <taxon>Agaricales</taxon>
        <taxon>Marasmiineae</taxon>
        <taxon>Marasmiaceae</taxon>
        <taxon>Tetrapyrgos</taxon>
    </lineage>
</organism>
<evidence type="ECO:0000256" key="1">
    <source>
        <dbReference type="ARBA" id="ARBA00023002"/>
    </source>
</evidence>
<proteinExistence type="predicted"/>
<dbReference type="Gene3D" id="3.20.20.100">
    <property type="entry name" value="NADP-dependent oxidoreductase domain"/>
    <property type="match status" value="1"/>
</dbReference>
<dbReference type="InterPro" id="IPR036812">
    <property type="entry name" value="NAD(P)_OxRdtase_dom_sf"/>
</dbReference>
<dbReference type="SUPFAM" id="SSF51430">
    <property type="entry name" value="NAD(P)-linked oxidoreductase"/>
    <property type="match status" value="1"/>
</dbReference>
<sequence length="134" mass="14651">MTFQARIPVIYGADGIGAPGTGSKLTNSKEAQPVFDAFCKYGPTAIDTALFYGAGTSEKIPVEMDLRGSRVDTKVYPSTPGDHSPAKLRESCEKSITSLKGHKIRICYLHAPDHATPYEDTLRTLDELYREGKL</sequence>
<dbReference type="EMBL" id="JAACJM010000073">
    <property type="protein sequence ID" value="KAF5350785.1"/>
    <property type="molecule type" value="Genomic_DNA"/>
</dbReference>
<name>A0A8H5FV09_9AGAR</name>
<dbReference type="InterPro" id="IPR023210">
    <property type="entry name" value="NADP_OxRdtase_dom"/>
</dbReference>
<evidence type="ECO:0000259" key="2">
    <source>
        <dbReference type="Pfam" id="PF00248"/>
    </source>
</evidence>
<dbReference type="PANTHER" id="PTHR43625:SF19">
    <property type="entry name" value="NADP-DEPENDENT OXIDOREDUCTASE DOMAIN-CONTAINING PROTEIN"/>
    <property type="match status" value="1"/>
</dbReference>
<dbReference type="OrthoDB" id="2310150at2759"/>
<dbReference type="Pfam" id="PF00248">
    <property type="entry name" value="Aldo_ket_red"/>
    <property type="match status" value="1"/>
</dbReference>
<reference evidence="3 4" key="1">
    <citation type="journal article" date="2020" name="ISME J.">
        <title>Uncovering the hidden diversity of litter-decomposition mechanisms in mushroom-forming fungi.</title>
        <authorList>
            <person name="Floudas D."/>
            <person name="Bentzer J."/>
            <person name="Ahren D."/>
            <person name="Johansson T."/>
            <person name="Persson P."/>
            <person name="Tunlid A."/>
        </authorList>
    </citation>
    <scope>NUCLEOTIDE SEQUENCE [LARGE SCALE GENOMIC DNA]</scope>
    <source>
        <strain evidence="3 4">CBS 291.85</strain>
    </source>
</reference>
<dbReference type="Proteomes" id="UP000559256">
    <property type="component" value="Unassembled WGS sequence"/>
</dbReference>
<dbReference type="GO" id="GO:0005737">
    <property type="term" value="C:cytoplasm"/>
    <property type="evidence" value="ECO:0007669"/>
    <property type="project" value="TreeGrafter"/>
</dbReference>
<accession>A0A8H5FV09</accession>
<evidence type="ECO:0000313" key="4">
    <source>
        <dbReference type="Proteomes" id="UP000559256"/>
    </source>
</evidence>
<dbReference type="GO" id="GO:0016491">
    <property type="term" value="F:oxidoreductase activity"/>
    <property type="evidence" value="ECO:0007669"/>
    <property type="project" value="UniProtKB-KW"/>
</dbReference>
<evidence type="ECO:0000313" key="3">
    <source>
        <dbReference type="EMBL" id="KAF5350785.1"/>
    </source>
</evidence>
<keyword evidence="4" id="KW-1185">Reference proteome</keyword>
<dbReference type="AlphaFoldDB" id="A0A8H5FV09"/>
<keyword evidence="1" id="KW-0560">Oxidoreductase</keyword>
<dbReference type="InterPro" id="IPR050791">
    <property type="entry name" value="Aldo-Keto_reductase"/>
</dbReference>
<gene>
    <name evidence="3" type="ORF">D9758_010331</name>
</gene>
<protein>
    <recommendedName>
        <fullName evidence="2">NADP-dependent oxidoreductase domain-containing protein</fullName>
    </recommendedName>
</protein>
<feature type="domain" description="NADP-dependent oxidoreductase" evidence="2">
    <location>
        <begin position="17"/>
        <end position="133"/>
    </location>
</feature>
<comment type="caution">
    <text evidence="3">The sequence shown here is derived from an EMBL/GenBank/DDBJ whole genome shotgun (WGS) entry which is preliminary data.</text>
</comment>
<dbReference type="PANTHER" id="PTHR43625">
    <property type="entry name" value="AFLATOXIN B1 ALDEHYDE REDUCTASE"/>
    <property type="match status" value="1"/>
</dbReference>